<dbReference type="Pfam" id="PF00786">
    <property type="entry name" value="PBD"/>
    <property type="match status" value="1"/>
</dbReference>
<keyword evidence="1" id="KW-0343">GTPase activation</keyword>
<evidence type="ECO:0000256" key="1">
    <source>
        <dbReference type="ARBA" id="ARBA00022468"/>
    </source>
</evidence>
<dbReference type="SMART" id="SM00285">
    <property type="entry name" value="PBD"/>
    <property type="match status" value="1"/>
</dbReference>
<evidence type="ECO:0000259" key="3">
    <source>
        <dbReference type="PROSITE" id="PS50108"/>
    </source>
</evidence>
<proteinExistence type="predicted"/>
<sequence>MTEVLHSPSHFPTSPSPTSSTSSSSVICIAPQSPSTQDDIDEDEEELVKQSEKNQRDQLSLLALLLALFRKSLVACKSDRRELCASMEIGWPTNVRHVAHVTFDRFNGFLGLPVEFEPEVARRPPSAR</sequence>
<name>A0AAD6JRV0_9ROSI</name>
<protein>
    <recommendedName>
        <fullName evidence="3">CRIB domain-containing protein</fullName>
    </recommendedName>
</protein>
<keyword evidence="5" id="KW-1185">Reference proteome</keyword>
<dbReference type="InterPro" id="IPR044785">
    <property type="entry name" value="RopGAP1-5"/>
</dbReference>
<dbReference type="InterPro" id="IPR000095">
    <property type="entry name" value="CRIB_dom"/>
</dbReference>
<dbReference type="InterPro" id="IPR036936">
    <property type="entry name" value="CRIB_dom_sf"/>
</dbReference>
<reference evidence="4 5" key="1">
    <citation type="journal article" date="2023" name="Int. J. Mol. Sci.">
        <title>De Novo Assembly and Annotation of 11 Diverse Shrub Willow (Salix) Genomes Reveals Novel Gene Organization in Sex-Linked Regions.</title>
        <authorList>
            <person name="Hyden B."/>
            <person name="Feng K."/>
            <person name="Yates T.B."/>
            <person name="Jawdy S."/>
            <person name="Cereghino C."/>
            <person name="Smart L.B."/>
            <person name="Muchero W."/>
        </authorList>
    </citation>
    <scope>NUCLEOTIDE SEQUENCE [LARGE SCALE GENOMIC DNA]</scope>
    <source>
        <tissue evidence="4">Shoot tip</tissue>
    </source>
</reference>
<dbReference type="PANTHER" id="PTHR23177">
    <property type="entry name" value="MKIAA1688 PROTEIN"/>
    <property type="match status" value="1"/>
</dbReference>
<feature type="compositionally biased region" description="Low complexity" evidence="2">
    <location>
        <begin position="1"/>
        <end position="25"/>
    </location>
</feature>
<evidence type="ECO:0000256" key="2">
    <source>
        <dbReference type="SAM" id="MobiDB-lite"/>
    </source>
</evidence>
<evidence type="ECO:0000313" key="5">
    <source>
        <dbReference type="Proteomes" id="UP001162972"/>
    </source>
</evidence>
<dbReference type="CDD" id="cd00132">
    <property type="entry name" value="CRIB"/>
    <property type="match status" value="1"/>
</dbReference>
<dbReference type="PANTHER" id="PTHR23177:SF73">
    <property type="entry name" value="PAK-BOX_P21-RHO-BINDING DOMAIN RHO GTPASE ACTIVATING PROTEIN"/>
    <property type="match status" value="1"/>
</dbReference>
<feature type="domain" description="CRIB" evidence="3">
    <location>
        <begin position="89"/>
        <end position="102"/>
    </location>
</feature>
<comment type="caution">
    <text evidence="4">The sequence shown here is derived from an EMBL/GenBank/DDBJ whole genome shotgun (WGS) entry which is preliminary data.</text>
</comment>
<accession>A0AAD6JRV0</accession>
<gene>
    <name evidence="4" type="ORF">OIU84_009624</name>
</gene>
<organism evidence="4 5">
    <name type="scientific">Salix udensis</name>
    <dbReference type="NCBI Taxonomy" id="889485"/>
    <lineage>
        <taxon>Eukaryota</taxon>
        <taxon>Viridiplantae</taxon>
        <taxon>Streptophyta</taxon>
        <taxon>Embryophyta</taxon>
        <taxon>Tracheophyta</taxon>
        <taxon>Spermatophyta</taxon>
        <taxon>Magnoliopsida</taxon>
        <taxon>eudicotyledons</taxon>
        <taxon>Gunneridae</taxon>
        <taxon>Pentapetalae</taxon>
        <taxon>rosids</taxon>
        <taxon>fabids</taxon>
        <taxon>Malpighiales</taxon>
        <taxon>Salicaceae</taxon>
        <taxon>Saliceae</taxon>
        <taxon>Salix</taxon>
    </lineage>
</organism>
<dbReference type="Gene3D" id="3.90.810.10">
    <property type="entry name" value="CRIB domain"/>
    <property type="match status" value="1"/>
</dbReference>
<dbReference type="PROSITE" id="PS50108">
    <property type="entry name" value="CRIB"/>
    <property type="match status" value="1"/>
</dbReference>
<dbReference type="EMBL" id="JAPFFJ010000015">
    <property type="protein sequence ID" value="KAJ6410161.1"/>
    <property type="molecule type" value="Genomic_DNA"/>
</dbReference>
<dbReference type="GO" id="GO:0005096">
    <property type="term" value="F:GTPase activator activity"/>
    <property type="evidence" value="ECO:0007669"/>
    <property type="project" value="UniProtKB-KW"/>
</dbReference>
<dbReference type="AlphaFoldDB" id="A0AAD6JRV0"/>
<evidence type="ECO:0000313" key="4">
    <source>
        <dbReference type="EMBL" id="KAJ6410161.1"/>
    </source>
</evidence>
<feature type="region of interest" description="Disordered" evidence="2">
    <location>
        <begin position="1"/>
        <end position="54"/>
    </location>
</feature>
<dbReference type="Proteomes" id="UP001162972">
    <property type="component" value="Chromosome 9"/>
</dbReference>